<dbReference type="Proteomes" id="UP000245938">
    <property type="component" value="Unassembled WGS sequence"/>
</dbReference>
<dbReference type="InterPro" id="IPR003783">
    <property type="entry name" value="Regulatory_RecX"/>
</dbReference>
<evidence type="ECO:0000259" key="6">
    <source>
        <dbReference type="Pfam" id="PF02631"/>
    </source>
</evidence>
<protein>
    <recommendedName>
        <fullName evidence="3 5">Regulatory protein RecX</fullName>
    </recommendedName>
</protein>
<sequence length="267" mass="31012">MTRVITKITRQKRNEERYNIFLDEKYAFSVDESILIQHGLTKGKVLDELAVGEIAFEDEVSRAFNRGLSFLSYQMRSEHEIHQKLLADELGEAVIMEAIQKLKRIGLLNDETYSKALTDTKKRTSKKGPRAIAQDLKQKGISPELQQQMLDEFSDEEQLTMALALAQKKADAESRKTPSQVKQKIQEMLMRKGYGFAIIQEVIGKIELIRDEEDWANLIEAQGEKIWRKYSQKYEGYDLKMRVKQGLYQKGFPSDIIEQFIDMKEHN</sequence>
<dbReference type="Pfam" id="PF21982">
    <property type="entry name" value="RecX_HTH1"/>
    <property type="match status" value="1"/>
</dbReference>
<dbReference type="GO" id="GO:0005737">
    <property type="term" value="C:cytoplasm"/>
    <property type="evidence" value="ECO:0007669"/>
    <property type="project" value="UniProtKB-SubCell"/>
</dbReference>
<evidence type="ECO:0000256" key="3">
    <source>
        <dbReference type="ARBA" id="ARBA00018111"/>
    </source>
</evidence>
<evidence type="ECO:0000313" key="10">
    <source>
        <dbReference type="Proteomes" id="UP000245938"/>
    </source>
</evidence>
<comment type="caution">
    <text evidence="9">The sequence shown here is derived from an EMBL/GenBank/DDBJ whole genome shotgun (WGS) entry which is preliminary data.</text>
</comment>
<feature type="domain" description="RecX third three-helical" evidence="7">
    <location>
        <begin position="212"/>
        <end position="261"/>
    </location>
</feature>
<dbReference type="Gene3D" id="1.10.10.10">
    <property type="entry name" value="Winged helix-like DNA-binding domain superfamily/Winged helix DNA-binding domain"/>
    <property type="match status" value="4"/>
</dbReference>
<keyword evidence="10" id="KW-1185">Reference proteome</keyword>
<dbReference type="Pfam" id="PF02631">
    <property type="entry name" value="RecX_HTH2"/>
    <property type="match status" value="1"/>
</dbReference>
<evidence type="ECO:0000256" key="4">
    <source>
        <dbReference type="ARBA" id="ARBA00022490"/>
    </source>
</evidence>
<evidence type="ECO:0000259" key="8">
    <source>
        <dbReference type="Pfam" id="PF21982"/>
    </source>
</evidence>
<evidence type="ECO:0000256" key="5">
    <source>
        <dbReference type="HAMAP-Rule" id="MF_01114"/>
    </source>
</evidence>
<organism evidence="9 10">
    <name type="scientific">Kurthia sibirica</name>
    <dbReference type="NCBI Taxonomy" id="202750"/>
    <lineage>
        <taxon>Bacteria</taxon>
        <taxon>Bacillati</taxon>
        <taxon>Bacillota</taxon>
        <taxon>Bacilli</taxon>
        <taxon>Bacillales</taxon>
        <taxon>Caryophanaceae</taxon>
        <taxon>Kurthia</taxon>
    </lineage>
</organism>
<evidence type="ECO:0000256" key="2">
    <source>
        <dbReference type="ARBA" id="ARBA00009695"/>
    </source>
</evidence>
<evidence type="ECO:0000313" key="9">
    <source>
        <dbReference type="EMBL" id="PWI25299.1"/>
    </source>
</evidence>
<evidence type="ECO:0000256" key="1">
    <source>
        <dbReference type="ARBA" id="ARBA00004496"/>
    </source>
</evidence>
<dbReference type="InterPro" id="IPR053924">
    <property type="entry name" value="RecX_HTH_2nd"/>
</dbReference>
<comment type="function">
    <text evidence="5">Modulates RecA activity.</text>
</comment>
<feature type="domain" description="RecX third three-helical" evidence="7">
    <location>
        <begin position="156"/>
        <end position="203"/>
    </location>
</feature>
<dbReference type="InterPro" id="IPR036388">
    <property type="entry name" value="WH-like_DNA-bd_sf"/>
</dbReference>
<dbReference type="EMBL" id="QFVR01000010">
    <property type="protein sequence ID" value="PWI25299.1"/>
    <property type="molecule type" value="Genomic_DNA"/>
</dbReference>
<dbReference type="PANTHER" id="PTHR33602:SF1">
    <property type="entry name" value="REGULATORY PROTEIN RECX FAMILY PROTEIN"/>
    <property type="match status" value="1"/>
</dbReference>
<dbReference type="Pfam" id="PF21981">
    <property type="entry name" value="RecX_HTH3"/>
    <property type="match status" value="2"/>
</dbReference>
<name>A0A2U3ALA4_9BACL</name>
<proteinExistence type="inferred from homology"/>
<keyword evidence="4 5" id="KW-0963">Cytoplasm</keyword>
<dbReference type="HAMAP" id="MF_01114">
    <property type="entry name" value="RecX"/>
    <property type="match status" value="1"/>
</dbReference>
<dbReference type="PANTHER" id="PTHR33602">
    <property type="entry name" value="REGULATORY PROTEIN RECX FAMILY PROTEIN"/>
    <property type="match status" value="1"/>
</dbReference>
<dbReference type="GO" id="GO:0006282">
    <property type="term" value="P:regulation of DNA repair"/>
    <property type="evidence" value="ECO:0007669"/>
    <property type="project" value="UniProtKB-UniRule"/>
</dbReference>
<dbReference type="OrthoDB" id="5421057at2"/>
<dbReference type="InterPro" id="IPR053926">
    <property type="entry name" value="RecX_HTH_1st"/>
</dbReference>
<feature type="domain" description="RecX first three-helical" evidence="8">
    <location>
        <begin position="63"/>
        <end position="102"/>
    </location>
</feature>
<dbReference type="RefSeq" id="WP_109306147.1">
    <property type="nucleotide sequence ID" value="NZ_BJUF01000034.1"/>
</dbReference>
<comment type="similarity">
    <text evidence="2 5">Belongs to the RecX family.</text>
</comment>
<dbReference type="NCBIfam" id="NF010733">
    <property type="entry name" value="PRK14135.1"/>
    <property type="match status" value="1"/>
</dbReference>
<evidence type="ECO:0000259" key="7">
    <source>
        <dbReference type="Pfam" id="PF21981"/>
    </source>
</evidence>
<accession>A0A2U3ALA4</accession>
<gene>
    <name evidence="5" type="primary">recX</name>
    <name evidence="9" type="ORF">DEX24_09280</name>
</gene>
<reference evidence="9 10" key="1">
    <citation type="submission" date="2018-05" db="EMBL/GenBank/DDBJ databases">
        <title>Kurthia sibirica genome sequence.</title>
        <authorList>
            <person name="Maclea K.S."/>
            <person name="Goen A.E."/>
        </authorList>
    </citation>
    <scope>NUCLEOTIDE SEQUENCE [LARGE SCALE GENOMIC DNA]</scope>
    <source>
        <strain evidence="9 10">ATCC 49154</strain>
    </source>
</reference>
<dbReference type="AlphaFoldDB" id="A0A2U3ALA4"/>
<comment type="subcellular location">
    <subcellularLocation>
        <location evidence="1 5">Cytoplasm</location>
    </subcellularLocation>
</comment>
<dbReference type="InterPro" id="IPR053925">
    <property type="entry name" value="RecX_HTH_3rd"/>
</dbReference>
<feature type="domain" description="RecX second three-helical" evidence="6">
    <location>
        <begin position="109"/>
        <end position="150"/>
    </location>
</feature>